<dbReference type="PANTHER" id="PTHR43658:SF14">
    <property type="entry name" value="2,4-DIENOYL-COA REDUCTASE [(3E)-ENOYL-COA-PRODUCING], MITOCHONDRIAL"/>
    <property type="match status" value="1"/>
</dbReference>
<reference evidence="3" key="3">
    <citation type="submission" date="2025-09" db="UniProtKB">
        <authorList>
            <consortium name="Ensembl"/>
        </authorList>
    </citation>
    <scope>IDENTIFICATION</scope>
</reference>
<dbReference type="PRINTS" id="PR00081">
    <property type="entry name" value="GDHRDH"/>
</dbReference>
<organism evidence="3 4">
    <name type="scientific">Cynoglossus semilaevis</name>
    <name type="common">Tongue sole</name>
    <dbReference type="NCBI Taxonomy" id="244447"/>
    <lineage>
        <taxon>Eukaryota</taxon>
        <taxon>Metazoa</taxon>
        <taxon>Chordata</taxon>
        <taxon>Craniata</taxon>
        <taxon>Vertebrata</taxon>
        <taxon>Euteleostomi</taxon>
        <taxon>Actinopterygii</taxon>
        <taxon>Neopterygii</taxon>
        <taxon>Teleostei</taxon>
        <taxon>Neoteleostei</taxon>
        <taxon>Acanthomorphata</taxon>
        <taxon>Carangaria</taxon>
        <taxon>Pleuronectiformes</taxon>
        <taxon>Pleuronectoidei</taxon>
        <taxon>Cynoglossidae</taxon>
        <taxon>Cynoglossinae</taxon>
        <taxon>Cynoglossus</taxon>
    </lineage>
</organism>
<dbReference type="Proteomes" id="UP000265120">
    <property type="component" value="Chromosome 13"/>
</dbReference>
<keyword evidence="2" id="KW-0812">Transmembrane</keyword>
<evidence type="ECO:0000313" key="4">
    <source>
        <dbReference type="Proteomes" id="UP000265120"/>
    </source>
</evidence>
<dbReference type="CDD" id="cd05369">
    <property type="entry name" value="TER_DECR_SDR_a"/>
    <property type="match status" value="1"/>
</dbReference>
<keyword evidence="4" id="KW-1185">Reference proteome</keyword>
<dbReference type="InterPro" id="IPR002347">
    <property type="entry name" value="SDR_fam"/>
</dbReference>
<keyword evidence="2" id="KW-1133">Transmembrane helix</keyword>
<reference evidence="3 4" key="1">
    <citation type="journal article" date="2014" name="Nat. Genet.">
        <title>Whole-genome sequence of a flatfish provides insights into ZW sex chromosome evolution and adaptation to a benthic lifestyle.</title>
        <authorList>
            <person name="Chen S."/>
            <person name="Zhang G."/>
            <person name="Shao C."/>
            <person name="Huang Q."/>
            <person name="Liu G."/>
            <person name="Zhang P."/>
            <person name="Song W."/>
            <person name="An N."/>
            <person name="Chalopin D."/>
            <person name="Volff J.N."/>
            <person name="Hong Y."/>
            <person name="Li Q."/>
            <person name="Sha Z."/>
            <person name="Zhou H."/>
            <person name="Xie M."/>
            <person name="Yu Q."/>
            <person name="Liu Y."/>
            <person name="Xiang H."/>
            <person name="Wang N."/>
            <person name="Wu K."/>
            <person name="Yang C."/>
            <person name="Zhou Q."/>
            <person name="Liao X."/>
            <person name="Yang L."/>
            <person name="Hu Q."/>
            <person name="Zhang J."/>
            <person name="Meng L."/>
            <person name="Jin L."/>
            <person name="Tian Y."/>
            <person name="Lian J."/>
            <person name="Yang J."/>
            <person name="Miao G."/>
            <person name="Liu S."/>
            <person name="Liang Z."/>
            <person name="Yan F."/>
            <person name="Li Y."/>
            <person name="Sun B."/>
            <person name="Zhang H."/>
            <person name="Zhang J."/>
            <person name="Zhu Y."/>
            <person name="Du M."/>
            <person name="Zhao Y."/>
            <person name="Schartl M."/>
            <person name="Tang Q."/>
            <person name="Wang J."/>
        </authorList>
    </citation>
    <scope>NUCLEOTIDE SEQUENCE</scope>
</reference>
<dbReference type="SUPFAM" id="SSF51735">
    <property type="entry name" value="NAD(P)-binding Rossmann-fold domains"/>
    <property type="match status" value="1"/>
</dbReference>
<dbReference type="AlphaFoldDB" id="A0A3P8WX13"/>
<accession>A0A3P8WX13</accession>
<reference evidence="3" key="2">
    <citation type="submission" date="2025-08" db="UniProtKB">
        <authorList>
            <consortium name="Ensembl"/>
        </authorList>
    </citation>
    <scope>IDENTIFICATION</scope>
</reference>
<evidence type="ECO:0000256" key="1">
    <source>
        <dbReference type="ARBA" id="ARBA00023002"/>
    </source>
</evidence>
<keyword evidence="1" id="KW-0560">Oxidoreductase</keyword>
<dbReference type="GO" id="GO:0006635">
    <property type="term" value="P:fatty acid beta-oxidation"/>
    <property type="evidence" value="ECO:0007669"/>
    <property type="project" value="TreeGrafter"/>
</dbReference>
<dbReference type="STRING" id="244447.ENSCSEP00000031933"/>
<dbReference type="InterPro" id="IPR036291">
    <property type="entry name" value="NAD(P)-bd_dom_sf"/>
</dbReference>
<dbReference type="PANTHER" id="PTHR43658">
    <property type="entry name" value="SHORT-CHAIN DEHYDROGENASE/REDUCTASE"/>
    <property type="match status" value="1"/>
</dbReference>
<sequence length="388" mass="41756">MAAFRRGAGVLTGVRSWIHHSAALQSGSASKSTFFAPVEDAMLPPGTFKDRVAFITGGGTGLGRAMTTTLSQLGAVCVIASRKLDVLQKTAEEISSQTGNKVHVVQCDVKDPQAVSGCVDMMESLTGLPDIIINNAAGNFVCPSERLSPNGWKSITDIVLNGTAYVTLELGKRLIQNQKGASFLAITTIYAESGSGFVVPSASAKAGVEALYKSLAAEWGRYGHRFNIIQPGPIRTKGAFSRLDPTGRFEKAMIDRIPTGRLGKPEEVANLAAYISSNYATWMSGAVIRLDGGEYVSMAGEFNELRRVRDIHSQNGTRAAEGERHSLYYTHRTEPQNPAEHVPAVPELVLVWSTLLTVAVVSCGVFVCQVTPEEWKMMETMIRSTKGS</sequence>
<name>A0A3P8WX13_CYNSE</name>
<dbReference type="InParanoid" id="A0A3P8WX13"/>
<feature type="transmembrane region" description="Helical" evidence="2">
    <location>
        <begin position="349"/>
        <end position="368"/>
    </location>
</feature>
<evidence type="ECO:0000313" key="3">
    <source>
        <dbReference type="Ensembl" id="ENSCSEP00000031933.1"/>
    </source>
</evidence>
<evidence type="ECO:0000256" key="2">
    <source>
        <dbReference type="SAM" id="Phobius"/>
    </source>
</evidence>
<proteinExistence type="predicted"/>
<dbReference type="GO" id="GO:0005739">
    <property type="term" value="C:mitochondrion"/>
    <property type="evidence" value="ECO:0007669"/>
    <property type="project" value="TreeGrafter"/>
</dbReference>
<protein>
    <submittedName>
        <fullName evidence="3">2,4-dienoyl CoA reductase 1, mitochondrial</fullName>
    </submittedName>
</protein>
<keyword evidence="2" id="KW-0472">Membrane</keyword>
<dbReference type="GeneTree" id="ENSGT00940000153801"/>
<dbReference type="Ensembl" id="ENSCSET00000032344.1">
    <property type="protein sequence ID" value="ENSCSEP00000031933.1"/>
    <property type="gene ID" value="ENSCSEG00000020485.1"/>
</dbReference>
<dbReference type="Gene3D" id="3.40.50.720">
    <property type="entry name" value="NAD(P)-binding Rossmann-like Domain"/>
    <property type="match status" value="1"/>
</dbReference>
<dbReference type="Pfam" id="PF13561">
    <property type="entry name" value="adh_short_C2"/>
    <property type="match status" value="1"/>
</dbReference>
<dbReference type="GO" id="GO:0008670">
    <property type="term" value="F:2,4-dienoyl-CoA reductase (NADPH) activity"/>
    <property type="evidence" value="ECO:0007669"/>
    <property type="project" value="TreeGrafter"/>
</dbReference>